<name>A0ABR9Z8X6_VIBAN</name>
<feature type="transmembrane region" description="Helical" evidence="1">
    <location>
        <begin position="7"/>
        <end position="29"/>
    </location>
</feature>
<protein>
    <submittedName>
        <fullName evidence="2">Uncharacterized protein</fullName>
    </submittedName>
</protein>
<keyword evidence="1" id="KW-0472">Membrane</keyword>
<reference evidence="2 3" key="1">
    <citation type="journal article" date="2021" name="PeerJ">
        <title>Analysis of 44 Vibrio anguillarum genomes reveals high genetic diversity.</title>
        <authorList>
            <person name="Hansen M.J."/>
            <person name="Dalsgaard I."/>
        </authorList>
    </citation>
    <scope>NUCLEOTIDE SEQUENCE [LARGE SCALE GENOMIC DNA]</scope>
    <source>
        <strain evidence="2 3">040915-1/1B</strain>
    </source>
</reference>
<dbReference type="Proteomes" id="UP000726136">
    <property type="component" value="Unassembled WGS sequence"/>
</dbReference>
<organism evidence="2 3">
    <name type="scientific">Vibrio anguillarum</name>
    <name type="common">Listonella anguillarum</name>
    <dbReference type="NCBI Taxonomy" id="55601"/>
    <lineage>
        <taxon>Bacteria</taxon>
        <taxon>Pseudomonadati</taxon>
        <taxon>Pseudomonadota</taxon>
        <taxon>Gammaproteobacteria</taxon>
        <taxon>Vibrionales</taxon>
        <taxon>Vibrionaceae</taxon>
        <taxon>Vibrio</taxon>
    </lineage>
</organism>
<keyword evidence="1" id="KW-1133">Transmembrane helix</keyword>
<keyword evidence="1" id="KW-0812">Transmembrane</keyword>
<feature type="transmembrane region" description="Helical" evidence="1">
    <location>
        <begin position="155"/>
        <end position="173"/>
    </location>
</feature>
<accession>A0ABR9Z8X6</accession>
<gene>
    <name evidence="2" type="ORF">EAY46_17630</name>
</gene>
<evidence type="ECO:0000256" key="1">
    <source>
        <dbReference type="SAM" id="Phobius"/>
    </source>
</evidence>
<dbReference type="EMBL" id="RDPI01000027">
    <property type="protein sequence ID" value="MBF4374896.1"/>
    <property type="molecule type" value="Genomic_DNA"/>
</dbReference>
<evidence type="ECO:0000313" key="3">
    <source>
        <dbReference type="Proteomes" id="UP000726136"/>
    </source>
</evidence>
<dbReference type="RefSeq" id="WP_194664053.1">
    <property type="nucleotide sequence ID" value="NZ_RDPI01000027.1"/>
</dbReference>
<sequence length="296" mass="33907">MDSYLSQIVNVVLAVIVTFALNTGLSYLASDNGSVTIGRPLDIQETSYQPLEISNYSGETIDGLSLLLPESTEISSIIVSDAIKMEFVKTAKAPKGRKLFELSGIKTGNETRILIPNDKTGEACCEFTNLEDLRFTLKNDTDVKNPINEAISESIRTALIYGVMVLLFALWVTSKFKKLSKLSDERSERLDRIEERHEVKSKELHKDLDEIRLLNKRQRMYLLKRITDYSKEIKFWRNTVHKILIEKITPEEIEQRLRVVSKNLDTRSTHGKIEEEYNDFRDLSSVVMSINEQSKI</sequence>
<comment type="caution">
    <text evidence="2">The sequence shown here is derived from an EMBL/GenBank/DDBJ whole genome shotgun (WGS) entry which is preliminary data.</text>
</comment>
<keyword evidence="3" id="KW-1185">Reference proteome</keyword>
<evidence type="ECO:0000313" key="2">
    <source>
        <dbReference type="EMBL" id="MBF4374896.1"/>
    </source>
</evidence>
<proteinExistence type="predicted"/>